<sequence length="206" mass="22926">MAVNGFMNHSINGPTGSIYGHVNGNVNGDVLGDIFGQVNGNIKGDVKGNIYGFVNGNVDGFVYGKISGQVNGNYRLAFSAAFSPQLNSMMQMNSWSFMAPKKLITNFTYFPNINYSYAYQQNPNQQNCSTDPKSNIGSKNENFANCPICLKNLNEIKYSDEQLVSSQCGHIMCYCCFDKIFENKSLINCPCCGLEQFKSKYHRIFL</sequence>
<dbReference type="InterPro" id="IPR013083">
    <property type="entry name" value="Znf_RING/FYVE/PHD"/>
</dbReference>
<keyword evidence="5" id="KW-0808">Transferase</keyword>
<name>A0A3M7P6R5_BRAPC</name>
<protein>
    <submittedName>
        <fullName evidence="5">Diacylglycerol kinase</fullName>
    </submittedName>
</protein>
<keyword evidence="1 3" id="KW-0863">Zinc-finger</keyword>
<comment type="caution">
    <text evidence="5">The sequence shown here is derived from an EMBL/GenBank/DDBJ whole genome shotgun (WGS) entry which is preliminary data.</text>
</comment>
<dbReference type="EMBL" id="REGN01012803">
    <property type="protein sequence ID" value="RMZ94786.1"/>
    <property type="molecule type" value="Genomic_DNA"/>
</dbReference>
<dbReference type="PANTHER" id="PTHR23041">
    <property type="entry name" value="RING FINGER DOMAIN-CONTAINING"/>
    <property type="match status" value="1"/>
</dbReference>
<evidence type="ECO:0000259" key="4">
    <source>
        <dbReference type="PROSITE" id="PS50089"/>
    </source>
</evidence>
<keyword evidence="5" id="KW-0418">Kinase</keyword>
<organism evidence="5 6">
    <name type="scientific">Brachionus plicatilis</name>
    <name type="common">Marine rotifer</name>
    <name type="synonym">Brachionus muelleri</name>
    <dbReference type="NCBI Taxonomy" id="10195"/>
    <lineage>
        <taxon>Eukaryota</taxon>
        <taxon>Metazoa</taxon>
        <taxon>Spiralia</taxon>
        <taxon>Gnathifera</taxon>
        <taxon>Rotifera</taxon>
        <taxon>Eurotatoria</taxon>
        <taxon>Monogononta</taxon>
        <taxon>Pseudotrocha</taxon>
        <taxon>Ploima</taxon>
        <taxon>Brachionidae</taxon>
        <taxon>Brachionus</taxon>
    </lineage>
</organism>
<dbReference type="Gene3D" id="3.30.40.10">
    <property type="entry name" value="Zinc/RING finger domain, C3HC4 (zinc finger)"/>
    <property type="match status" value="1"/>
</dbReference>
<gene>
    <name evidence="5" type="ORF">BpHYR1_004036</name>
</gene>
<evidence type="ECO:0000256" key="3">
    <source>
        <dbReference type="PROSITE-ProRule" id="PRU00175"/>
    </source>
</evidence>
<keyword evidence="1 3" id="KW-0479">Metal-binding</keyword>
<dbReference type="GO" id="GO:0016301">
    <property type="term" value="F:kinase activity"/>
    <property type="evidence" value="ECO:0007669"/>
    <property type="project" value="UniProtKB-KW"/>
</dbReference>
<dbReference type="PANTHER" id="PTHR23041:SF78">
    <property type="entry name" value="E3 UBIQUITIN-PROTEIN LIGASE RNF4"/>
    <property type="match status" value="1"/>
</dbReference>
<dbReference type="AlphaFoldDB" id="A0A3M7P6R5"/>
<proteinExistence type="predicted"/>
<keyword evidence="2" id="KW-0862">Zinc</keyword>
<evidence type="ECO:0000313" key="6">
    <source>
        <dbReference type="Proteomes" id="UP000276133"/>
    </source>
</evidence>
<evidence type="ECO:0000256" key="2">
    <source>
        <dbReference type="ARBA" id="ARBA00022833"/>
    </source>
</evidence>
<dbReference type="GO" id="GO:0008270">
    <property type="term" value="F:zinc ion binding"/>
    <property type="evidence" value="ECO:0007669"/>
    <property type="project" value="UniProtKB-KW"/>
</dbReference>
<dbReference type="SUPFAM" id="SSF57850">
    <property type="entry name" value="RING/U-box"/>
    <property type="match status" value="1"/>
</dbReference>
<evidence type="ECO:0000313" key="5">
    <source>
        <dbReference type="EMBL" id="RMZ94786.1"/>
    </source>
</evidence>
<dbReference type="OrthoDB" id="10071796at2759"/>
<dbReference type="SMART" id="SM00184">
    <property type="entry name" value="RING"/>
    <property type="match status" value="1"/>
</dbReference>
<dbReference type="InterPro" id="IPR001841">
    <property type="entry name" value="Znf_RING"/>
</dbReference>
<dbReference type="PROSITE" id="PS50089">
    <property type="entry name" value="ZF_RING_2"/>
    <property type="match status" value="1"/>
</dbReference>
<dbReference type="InterPro" id="IPR047134">
    <property type="entry name" value="RNF4"/>
</dbReference>
<dbReference type="STRING" id="10195.A0A3M7P6R5"/>
<keyword evidence="6" id="KW-1185">Reference proteome</keyword>
<reference evidence="5 6" key="1">
    <citation type="journal article" date="2018" name="Sci. Rep.">
        <title>Genomic signatures of local adaptation to the degree of environmental predictability in rotifers.</title>
        <authorList>
            <person name="Franch-Gras L."/>
            <person name="Hahn C."/>
            <person name="Garcia-Roger E.M."/>
            <person name="Carmona M.J."/>
            <person name="Serra M."/>
            <person name="Gomez A."/>
        </authorList>
    </citation>
    <scope>NUCLEOTIDE SEQUENCE [LARGE SCALE GENOMIC DNA]</scope>
    <source>
        <strain evidence="5">HYR1</strain>
    </source>
</reference>
<evidence type="ECO:0000256" key="1">
    <source>
        <dbReference type="ARBA" id="ARBA00022771"/>
    </source>
</evidence>
<feature type="domain" description="RING-type" evidence="4">
    <location>
        <begin position="146"/>
        <end position="192"/>
    </location>
</feature>
<dbReference type="Proteomes" id="UP000276133">
    <property type="component" value="Unassembled WGS sequence"/>
</dbReference>
<accession>A0A3M7P6R5</accession>